<reference evidence="4" key="1">
    <citation type="submission" date="2022-07" db="EMBL/GenBank/DDBJ databases">
        <title>Phylogenomic reconstructions and comparative analyses of Kickxellomycotina fungi.</title>
        <authorList>
            <person name="Reynolds N.K."/>
            <person name="Stajich J.E."/>
            <person name="Barry K."/>
            <person name="Grigoriev I.V."/>
            <person name="Crous P."/>
            <person name="Smith M.E."/>
        </authorList>
    </citation>
    <scope>NUCLEOTIDE SEQUENCE</scope>
    <source>
        <strain evidence="4">BCRC 34381</strain>
    </source>
</reference>
<evidence type="ECO:0000256" key="2">
    <source>
        <dbReference type="SAM" id="MobiDB-lite"/>
    </source>
</evidence>
<feature type="region of interest" description="Disordered" evidence="2">
    <location>
        <begin position="138"/>
        <end position="200"/>
    </location>
</feature>
<evidence type="ECO:0000259" key="3">
    <source>
        <dbReference type="Pfam" id="PF07282"/>
    </source>
</evidence>
<gene>
    <name evidence="4" type="ORF">LPJ61_006976</name>
</gene>
<dbReference type="AlphaFoldDB" id="A0A9W8CNL3"/>
<organism evidence="4 5">
    <name type="scientific">Coemansia biformis</name>
    <dbReference type="NCBI Taxonomy" id="1286918"/>
    <lineage>
        <taxon>Eukaryota</taxon>
        <taxon>Fungi</taxon>
        <taxon>Fungi incertae sedis</taxon>
        <taxon>Zoopagomycota</taxon>
        <taxon>Kickxellomycotina</taxon>
        <taxon>Kickxellomycetes</taxon>
        <taxon>Kickxellales</taxon>
        <taxon>Kickxellaceae</taxon>
        <taxon>Coemansia</taxon>
    </lineage>
</organism>
<evidence type="ECO:0000313" key="4">
    <source>
        <dbReference type="EMBL" id="KAJ1717987.1"/>
    </source>
</evidence>
<proteinExistence type="predicted"/>
<feature type="domain" description="Cas12f1-like TNB" evidence="3">
    <location>
        <begin position="33"/>
        <end position="75"/>
    </location>
</feature>
<dbReference type="EMBL" id="JANBOI010004087">
    <property type="protein sequence ID" value="KAJ1717987.1"/>
    <property type="molecule type" value="Genomic_DNA"/>
</dbReference>
<dbReference type="Pfam" id="PF07282">
    <property type="entry name" value="Cas12f1-like_TNB"/>
    <property type="match status" value="1"/>
</dbReference>
<name>A0A9W8CNL3_9FUNG</name>
<accession>A0A9W8CNL3</accession>
<dbReference type="InterPro" id="IPR010095">
    <property type="entry name" value="Cas12f1-like_TNB"/>
</dbReference>
<keyword evidence="5" id="KW-1185">Reference proteome</keyword>
<sequence>MFGDDVVIIFGNWSAPMNKFHEPIRGVGWHDMLKRHGFKVLLIDEFRTSSLCPECGSKLEMFKRVPNPRPWQCKKRPEVLCHGLLQCTNKKCLQTNPKYVETEKRRLWNRDMAAVLNMRHILFSLRKGEGIPEWFKRGTPAIGAGGQQPAKRPQKAAAAKRKPATAKRTPAGSDGGQQPAKRPRKAAAPMCMAASSDSDD</sequence>
<comment type="caution">
    <text evidence="4">The sequence shown here is derived from an EMBL/GenBank/DDBJ whole genome shotgun (WGS) entry which is preliminary data.</text>
</comment>
<dbReference type="OrthoDB" id="5556225at2759"/>
<keyword evidence="1" id="KW-0238">DNA-binding</keyword>
<dbReference type="GO" id="GO:0003677">
    <property type="term" value="F:DNA binding"/>
    <property type="evidence" value="ECO:0007669"/>
    <property type="project" value="UniProtKB-KW"/>
</dbReference>
<evidence type="ECO:0000313" key="5">
    <source>
        <dbReference type="Proteomes" id="UP001143981"/>
    </source>
</evidence>
<feature type="compositionally biased region" description="Basic residues" evidence="2">
    <location>
        <begin position="152"/>
        <end position="165"/>
    </location>
</feature>
<dbReference type="Proteomes" id="UP001143981">
    <property type="component" value="Unassembled WGS sequence"/>
</dbReference>
<protein>
    <recommendedName>
        <fullName evidence="3">Cas12f1-like TNB domain-containing protein</fullName>
    </recommendedName>
</protein>
<evidence type="ECO:0000256" key="1">
    <source>
        <dbReference type="ARBA" id="ARBA00023125"/>
    </source>
</evidence>